<dbReference type="CDD" id="cd03772">
    <property type="entry name" value="MATH_HAUSP"/>
    <property type="match status" value="1"/>
</dbReference>
<dbReference type="InterPro" id="IPR038765">
    <property type="entry name" value="Papain-like_cys_pep_sf"/>
</dbReference>
<keyword evidence="7" id="KW-0378">Hydrolase</keyword>
<keyword evidence="14" id="KW-1185">Reference proteome</keyword>
<dbReference type="Gene3D" id="2.60.210.10">
    <property type="entry name" value="Apoptosis, Tumor Necrosis Factor Receptor Associated Protein 2, Chain A"/>
    <property type="match status" value="1"/>
</dbReference>
<accession>A0ABM1F9T3</accession>
<evidence type="ECO:0000256" key="8">
    <source>
        <dbReference type="ARBA" id="ARBA00022807"/>
    </source>
</evidence>
<evidence type="ECO:0000259" key="13">
    <source>
        <dbReference type="PROSITE" id="PS50235"/>
    </source>
</evidence>
<protein>
    <recommendedName>
        <fullName evidence="4">Ubiquitin carboxyl-terminal hydrolase 7</fullName>
        <ecNumber evidence="3">3.4.19.12</ecNumber>
    </recommendedName>
    <alternativeName>
        <fullName evidence="10">Ubiquitin thioesterase 7</fullName>
    </alternativeName>
    <alternativeName>
        <fullName evidence="9">Ubiquitin-specific-processing protease 7</fullName>
    </alternativeName>
</protein>
<dbReference type="EC" id="3.4.19.12" evidence="3"/>
<dbReference type="CDD" id="cd02257">
    <property type="entry name" value="Peptidase_C19"/>
    <property type="match status" value="1"/>
</dbReference>
<dbReference type="PROSITE" id="PS00973">
    <property type="entry name" value="USP_2"/>
    <property type="match status" value="1"/>
</dbReference>
<dbReference type="SUPFAM" id="SSF54001">
    <property type="entry name" value="Cysteine proteinases"/>
    <property type="match status" value="2"/>
</dbReference>
<proteinExistence type="inferred from homology"/>
<dbReference type="SMART" id="SM00061">
    <property type="entry name" value="MATH"/>
    <property type="match status" value="1"/>
</dbReference>
<feature type="domain" description="MATH" evidence="12">
    <location>
        <begin position="73"/>
        <end position="202"/>
    </location>
</feature>
<reference evidence="15" key="1">
    <citation type="submission" date="2025-08" db="UniProtKB">
        <authorList>
            <consortium name="RefSeq"/>
        </authorList>
    </citation>
    <scope>IDENTIFICATION</scope>
</reference>
<dbReference type="PANTHER" id="PTHR24006">
    <property type="entry name" value="UBIQUITIN CARBOXYL-TERMINAL HYDROLASE"/>
    <property type="match status" value="1"/>
</dbReference>
<dbReference type="InterPro" id="IPR018200">
    <property type="entry name" value="USP_CS"/>
</dbReference>
<dbReference type="Pfam" id="PF00443">
    <property type="entry name" value="UCH"/>
    <property type="match status" value="1"/>
</dbReference>
<evidence type="ECO:0000256" key="2">
    <source>
        <dbReference type="ARBA" id="ARBA00009085"/>
    </source>
</evidence>
<keyword evidence="5" id="KW-0645">Protease</keyword>
<name>A0ABM1F9T3_PRICU</name>
<evidence type="ECO:0000256" key="1">
    <source>
        <dbReference type="ARBA" id="ARBA00000707"/>
    </source>
</evidence>
<keyword evidence="8" id="KW-0788">Thiol protease</keyword>
<evidence type="ECO:0000256" key="3">
    <source>
        <dbReference type="ARBA" id="ARBA00012759"/>
    </source>
</evidence>
<dbReference type="PROSITE" id="PS50144">
    <property type="entry name" value="MATH"/>
    <property type="match status" value="1"/>
</dbReference>
<dbReference type="PROSITE" id="PS50235">
    <property type="entry name" value="USP_3"/>
    <property type="match status" value="1"/>
</dbReference>
<keyword evidence="6" id="KW-0833">Ubl conjugation pathway</keyword>
<dbReference type="InterPro" id="IPR028889">
    <property type="entry name" value="USP"/>
</dbReference>
<evidence type="ECO:0000313" key="15">
    <source>
        <dbReference type="RefSeq" id="XP_014681204.1"/>
    </source>
</evidence>
<dbReference type="InterPro" id="IPR029346">
    <property type="entry name" value="USP_C"/>
</dbReference>
<organism evidence="14 15">
    <name type="scientific">Priapulus caudatus</name>
    <name type="common">Priapulid worm</name>
    <dbReference type="NCBI Taxonomy" id="37621"/>
    <lineage>
        <taxon>Eukaryota</taxon>
        <taxon>Metazoa</taxon>
        <taxon>Ecdysozoa</taxon>
        <taxon>Scalidophora</taxon>
        <taxon>Priapulida</taxon>
        <taxon>Priapulimorpha</taxon>
        <taxon>Priapulimorphida</taxon>
        <taxon>Priapulidae</taxon>
        <taxon>Priapulus</taxon>
    </lineage>
</organism>
<dbReference type="Pfam" id="PF12436">
    <property type="entry name" value="USP7_ICP0_bdg"/>
    <property type="match status" value="1"/>
</dbReference>
<comment type="similarity">
    <text evidence="2">Belongs to the peptidase C19 family.</text>
</comment>
<dbReference type="InterPro" id="IPR002083">
    <property type="entry name" value="MATH/TRAF_dom"/>
</dbReference>
<feature type="region of interest" description="Disordered" evidence="11">
    <location>
        <begin position="1"/>
        <end position="24"/>
    </location>
</feature>
<sequence>MNHVIKNDPDSEPEEMDTQGADDATIKAKDVKMIESDEVAYENQVNAVVNGREVNAVSKNCDEPMEEDEARSEATFSFTVQSISRLKDTVLSPPTFVRNLPWKIMCMLRTSQNQERQVTKSLGFFLQCNAESESTSWSCNASAELRLINNADTEKTFQRKIQHLFYSKENDWGFSHFVPWSDVLDTDKGYVKDDTITLEVSVSADAPHGVSWDSKKHTGYVGLKNQGATCYMNSLLQTLFFTNKLREAVYLMPTENDDTMKSVAFALQQVFYELEFSDKPVGTKKLTKSFGWETLDSFMQHDVQELCRTEMELWHAELLKELTPEPCPFVDNNKADERHQTKCKVCRRWGDHVKEMHIKPRDIYWKNSDCQRWQSDPWQIAKLKNEQDFTVLHAKDYHILFKMAKEHGRRLEELEAGQDMDKEIQWLNDIVTCMKDELGSSKDEWASSKDDIANLEKVVEQLRQSVKIFEDRFVESQRDKKPTGRTLLFMNSGQWKVGGPDETDESGLLNLIKNCTRFDDLVNSKLTRKNFPFKMLEIRNCVYHNRDRDVSEEDLKQNFINMTEFVKDIRKTGKKANADPVVQALKQVRSLLLLYLQSYVNCKHVEYMSSRVEPFYDIQLNVKGKRNIHESFKDYVAIEVFEGDNKYDAGEHGLQDAEKGVWFKSFPPVLHLQLMRFQYDPVTDTNIKINDRFEFPEKLNLDKFLQTAEPTAASYTLHAVLVHSGANHGGHYVVYINPKGDGKWCKFDDDVVSRCTKQEAMENNFGGHEEDVSVKRCTNAYMLVYVRDSSLGELLQTVTENDIPTTLVDRLQEEKKQEAIRRKERSEAHLFMTILVLLEDDFNGHQGNDLYDSDRAHSRTFRVKKMTTLDEAMDLLAENMKIPRQQMRPWPFNVRTNQTFRPTKELVLYPNKNGSVGSLLKKAENFVEWTEDGSGKLRLVEVVSNKVFCIQRDDVQLECLNTGGTKSYRVEEVPKEELIIGDDEMLVHVAHFQKVKRREGEAELLQTVTENDIPMTLVDRLQEEKKQEAIRRKERSEAHLFMTILVLLNDDFNGHQGNDLYDSDRAHSRTFRVKKMTTLDEAMDLLAENMKIPRQQMRPWPFNVRPNQTFRPTVLEVEQEAHKTIQDLAETDSSWTIFLETLSVDSGLTRLPVFDKERDVLLFLKMYDPKTKSINYCGYIYAAITTIVSDILPVLNERAGFPRDTPLILYEEVKPNFMERMENYDLALEKIFDELMDGDIIVFQKDDPNMDTYDLPTAKDYFRDLYYRVEVTFRDKSIPSDPGFTLDLSQRMNYEQVVRAVAQKLNTDPYLLQFFKSQGFRDGPGNPLRCNYEGTLKDLLVYFKPRQQKKLYYQRLSIKITELENKKQFKCTFVNSNLKEEKELVLYPNKNGSVGSLLKKAENFVEWTEDGSGKLRLVEVVSNKVFCIHRDDVQLECLITDGTKSYRVEEVPKEELTIGDDEMLVHVAHFQKEVFSTFGLPFLFKIKNKEPFAKVKERMQKKLELTDKDTEKMKFALVVMGRPNYFPDDGEYNINLEDFLPNSSQTGGGGAIQTRPWIGIDHVIKVPKRARHPYLEKPIKIHN</sequence>
<dbReference type="Proteomes" id="UP000695022">
    <property type="component" value="Unplaced"/>
</dbReference>
<feature type="domain" description="USP" evidence="13">
    <location>
        <begin position="221"/>
        <end position="788"/>
    </location>
</feature>
<gene>
    <name evidence="15" type="primary">LOC106821074</name>
</gene>
<dbReference type="Gene3D" id="3.10.20.90">
    <property type="entry name" value="Phosphatidylinositol 3-kinase Catalytic Subunit, Chain A, domain 1"/>
    <property type="match status" value="2"/>
</dbReference>
<comment type="catalytic activity">
    <reaction evidence="1">
        <text>Thiol-dependent hydrolysis of ester, thioester, amide, peptide and isopeptide bonds formed by the C-terminal Gly of ubiquitin (a 76-residue protein attached to proteins as an intracellular targeting signal).</text>
        <dbReference type="EC" id="3.4.19.12"/>
    </reaction>
</comment>
<dbReference type="SUPFAM" id="SSF49599">
    <property type="entry name" value="TRAF domain-like"/>
    <property type="match status" value="1"/>
</dbReference>
<evidence type="ECO:0000256" key="9">
    <source>
        <dbReference type="ARBA" id="ARBA00031500"/>
    </source>
</evidence>
<dbReference type="InterPro" id="IPR024729">
    <property type="entry name" value="USP7_ICP0-binding_dom"/>
</dbReference>
<dbReference type="InterPro" id="IPR001394">
    <property type="entry name" value="Peptidase_C19_UCH"/>
</dbReference>
<dbReference type="Pfam" id="PF22486">
    <property type="entry name" value="MATH_2"/>
    <property type="match status" value="1"/>
</dbReference>
<evidence type="ECO:0000256" key="6">
    <source>
        <dbReference type="ARBA" id="ARBA00022786"/>
    </source>
</evidence>
<evidence type="ECO:0000256" key="4">
    <source>
        <dbReference type="ARBA" id="ARBA00021393"/>
    </source>
</evidence>
<evidence type="ECO:0000256" key="7">
    <source>
        <dbReference type="ARBA" id="ARBA00022801"/>
    </source>
</evidence>
<evidence type="ECO:0000313" key="14">
    <source>
        <dbReference type="Proteomes" id="UP000695022"/>
    </source>
</evidence>
<evidence type="ECO:0000256" key="5">
    <source>
        <dbReference type="ARBA" id="ARBA00022670"/>
    </source>
</evidence>
<dbReference type="PANTHER" id="PTHR24006:SF644">
    <property type="entry name" value="UBIQUITIN CARBOXYL-TERMINAL HYDROLASE 7"/>
    <property type="match status" value="1"/>
</dbReference>
<dbReference type="RefSeq" id="XP_014681204.1">
    <property type="nucleotide sequence ID" value="XM_014825718.1"/>
</dbReference>
<dbReference type="Gene3D" id="3.90.70.10">
    <property type="entry name" value="Cysteine proteinases"/>
    <property type="match status" value="2"/>
</dbReference>
<dbReference type="PROSITE" id="PS00972">
    <property type="entry name" value="USP_1"/>
    <property type="match status" value="1"/>
</dbReference>
<dbReference type="Pfam" id="PF14533">
    <property type="entry name" value="USP7_C2"/>
    <property type="match status" value="2"/>
</dbReference>
<dbReference type="InterPro" id="IPR050164">
    <property type="entry name" value="Peptidase_C19"/>
</dbReference>
<evidence type="ECO:0000256" key="10">
    <source>
        <dbReference type="ARBA" id="ARBA00031508"/>
    </source>
</evidence>
<dbReference type="InterPro" id="IPR008974">
    <property type="entry name" value="TRAF-like"/>
</dbReference>
<dbReference type="GeneID" id="106821074"/>
<evidence type="ECO:0000259" key="12">
    <source>
        <dbReference type="PROSITE" id="PS50144"/>
    </source>
</evidence>
<evidence type="ECO:0000256" key="11">
    <source>
        <dbReference type="SAM" id="MobiDB-lite"/>
    </source>
</evidence>